<keyword evidence="1" id="KW-1133">Transmembrane helix</keyword>
<feature type="transmembrane region" description="Helical" evidence="1">
    <location>
        <begin position="140"/>
        <end position="168"/>
    </location>
</feature>
<feature type="transmembrane region" description="Helical" evidence="1">
    <location>
        <begin position="837"/>
        <end position="858"/>
    </location>
</feature>
<dbReference type="RefSeq" id="WP_003128044.1">
    <property type="nucleotide sequence ID" value="NZ_CAAKOE010000017.1"/>
</dbReference>
<keyword evidence="4" id="KW-1185">Reference proteome</keyword>
<dbReference type="PANTHER" id="PTHR38454">
    <property type="entry name" value="INTEGRAL MEMBRANE PROTEIN-RELATED"/>
    <property type="match status" value="1"/>
</dbReference>
<dbReference type="GeneID" id="93223013"/>
<evidence type="ECO:0000256" key="1">
    <source>
        <dbReference type="SAM" id="Phobius"/>
    </source>
</evidence>
<dbReference type="AlphaFoldDB" id="A0A1L8U3K8"/>
<organism evidence="3 4">
    <name type="scientific">Enterococcus gallinarum</name>
    <dbReference type="NCBI Taxonomy" id="1353"/>
    <lineage>
        <taxon>Bacteria</taxon>
        <taxon>Bacillati</taxon>
        <taxon>Bacillota</taxon>
        <taxon>Bacilli</taxon>
        <taxon>Lactobacillales</taxon>
        <taxon>Enterococcaceae</taxon>
        <taxon>Enterococcus</taxon>
    </lineage>
</organism>
<evidence type="ECO:0000313" key="3">
    <source>
        <dbReference type="EMBL" id="STD84492.1"/>
    </source>
</evidence>
<dbReference type="EMBL" id="WVTI01000003">
    <property type="protein sequence ID" value="MXS25514.1"/>
    <property type="molecule type" value="Genomic_DNA"/>
</dbReference>
<keyword evidence="1" id="KW-0472">Membrane</keyword>
<feature type="transmembrane region" description="Helical" evidence="1">
    <location>
        <begin position="188"/>
        <end position="215"/>
    </location>
</feature>
<feature type="transmembrane region" description="Helical" evidence="1">
    <location>
        <begin position="227"/>
        <end position="251"/>
    </location>
</feature>
<feature type="transmembrane region" description="Helical" evidence="1">
    <location>
        <begin position="352"/>
        <end position="370"/>
    </location>
</feature>
<feature type="transmembrane region" description="Helical" evidence="1">
    <location>
        <begin position="109"/>
        <end position="128"/>
    </location>
</feature>
<name>A0A1L8U3K8_ENTGA</name>
<dbReference type="OrthoDB" id="9815466at2"/>
<dbReference type="Proteomes" id="UP000254807">
    <property type="component" value="Unassembled WGS sequence"/>
</dbReference>
<evidence type="ECO:0000313" key="4">
    <source>
        <dbReference type="Proteomes" id="UP000254807"/>
    </source>
</evidence>
<protein>
    <submittedName>
        <fullName evidence="3">ABC transporter membrane protein</fullName>
    </submittedName>
    <submittedName>
        <fullName evidence="2">YfhO family protein</fullName>
    </submittedName>
</protein>
<evidence type="ECO:0000313" key="5">
    <source>
        <dbReference type="Proteomes" id="UP000439965"/>
    </source>
</evidence>
<feature type="transmembrane region" description="Helical" evidence="1">
    <location>
        <begin position="69"/>
        <end position="89"/>
    </location>
</feature>
<dbReference type="Pfam" id="PF09586">
    <property type="entry name" value="YfhO"/>
    <property type="match status" value="1"/>
</dbReference>
<reference evidence="2 5" key="2">
    <citation type="submission" date="2019-04" db="EMBL/GenBank/DDBJ databases">
        <title>Step-wise assembly of the neonatal virome modulated by breast feeding.</title>
        <authorList>
            <person name="Liang G."/>
            <person name="Bushman F."/>
        </authorList>
    </citation>
    <scope>NUCLEOTIDE SEQUENCE [LARGE SCALE GENOMIC DNA]</scope>
    <source>
        <strain evidence="2 5">E3404</strain>
    </source>
</reference>
<feature type="transmembrane region" description="Helical" evidence="1">
    <location>
        <begin position="12"/>
        <end position="33"/>
    </location>
</feature>
<reference evidence="3 4" key="1">
    <citation type="submission" date="2018-06" db="EMBL/GenBank/DDBJ databases">
        <authorList>
            <consortium name="Pathogen Informatics"/>
            <person name="Doyle S."/>
        </authorList>
    </citation>
    <scope>NUCLEOTIDE SEQUENCE [LARGE SCALE GENOMIC DNA]</scope>
    <source>
        <strain evidence="3 4">NCTC12360</strain>
    </source>
</reference>
<dbReference type="Proteomes" id="UP000439965">
    <property type="component" value="Unassembled WGS sequence"/>
</dbReference>
<feature type="transmembrane region" description="Helical" evidence="1">
    <location>
        <begin position="290"/>
        <end position="311"/>
    </location>
</feature>
<evidence type="ECO:0000313" key="2">
    <source>
        <dbReference type="EMBL" id="MXS25514.1"/>
    </source>
</evidence>
<dbReference type="PANTHER" id="PTHR38454:SF1">
    <property type="entry name" value="INTEGRAL MEMBRANE PROTEIN"/>
    <property type="match status" value="1"/>
</dbReference>
<dbReference type="InterPro" id="IPR018580">
    <property type="entry name" value="Uncharacterised_YfhO"/>
</dbReference>
<sequence length="876" mass="98582">MATIKSFIKQHWPYMTASFLLPLLIMAVIYLTIGIYPGSSRSVLASDAFSQFSNFHASFRNVLLGKQSIFYTWNASLGLNYLALISYYLGGLFTPLVLLFPNQLMPDTLYVLTLLKIGSAGLAFWFYASQTFKIQRWHHVTLAVCYALMSFITAHSELIMWLDALIYLPLVILGIDRLLQQKKPTLLFVSYLLLFISSFYMGFMIGVFSVLYLFVQLGRDWKQNKKAIIPYGITSLLAGGASMIIILPAVLDLRSNGEELSTITKFKTEATGVFDLVMKNMIGVYDTTKYGSIPFIYIGLLPLLLCILYFVSKRIPLKDKLLYAGLFSILIASFYIVPLNLFWHGMHAPNMFLFRYAYLFSFLVILLAGYGWEQLQQKDRGLFVIVGLSTIALFALSYGLGGNSYEFVTTASFALTIVFFALYLLCIGFGQLGMLTKKKVALLLLVFVCGEMAINTSGMVRGILNDWNYASRSLFTDPYPSIKQLVDQADKDNETFFRLENLDPVSSNDSINYGYSGVSMFSSIRNRNSSSYLDKLGFRSRGTNLNIRYPNNTLLMDAFTGIKYNISKQNLTKYGFERVGEAGDYKLYQNSNALPLAMLAEPSINKIQQPANDNLTSQKNLINGLANIEQNYFDFQPITVIHSKNTDITENGMYTTFQEQESNVAKEITWQVEVPAHSQAYLSLYPANFGELESSTATITVNGEQRESQIGINGQYYDLGYYDTATTVQFTASFYGTQSISFQNPQVVTLDTTAFQRAIDAIQERGVAMTVGKQNAEADITTEKEQQLITTIPYDKGWSAKLDGKPIAIDAFQDAFISVKIPSGTHHLELTYLPQGFVIGVILFFSCLLLFILFRYFYQRKVAAEIEHTPTDKPGR</sequence>
<dbReference type="EMBL" id="UFYW01000001">
    <property type="protein sequence ID" value="STD84492.1"/>
    <property type="molecule type" value="Genomic_DNA"/>
</dbReference>
<feature type="transmembrane region" description="Helical" evidence="1">
    <location>
        <begin position="382"/>
        <end position="401"/>
    </location>
</feature>
<accession>A0A1L8U3K8</accession>
<feature type="transmembrane region" description="Helical" evidence="1">
    <location>
        <begin position="323"/>
        <end position="346"/>
    </location>
</feature>
<feature type="transmembrane region" description="Helical" evidence="1">
    <location>
        <begin position="407"/>
        <end position="429"/>
    </location>
</feature>
<gene>
    <name evidence="2" type="ORF">GTI89_05410</name>
    <name evidence="3" type="ORF">NCTC12360_03032</name>
</gene>
<keyword evidence="1" id="KW-0812">Transmembrane</keyword>
<proteinExistence type="predicted"/>
<feature type="transmembrane region" description="Helical" evidence="1">
    <location>
        <begin position="441"/>
        <end position="464"/>
    </location>
</feature>